<evidence type="ECO:0000313" key="6">
    <source>
        <dbReference type="Proteomes" id="UP001497457"/>
    </source>
</evidence>
<dbReference type="Gene3D" id="4.10.365.10">
    <property type="entry name" value="p27"/>
    <property type="match status" value="1"/>
</dbReference>
<feature type="region of interest" description="Disordered" evidence="3">
    <location>
        <begin position="35"/>
        <end position="54"/>
    </location>
</feature>
<dbReference type="Pfam" id="PF02234">
    <property type="entry name" value="CDI"/>
    <property type="match status" value="1"/>
</dbReference>
<dbReference type="InterPro" id="IPR044898">
    <property type="entry name" value="CDI_dom_sf"/>
</dbReference>
<keyword evidence="6" id="KW-1185">Reference proteome</keyword>
<feature type="region of interest" description="Disordered" evidence="3">
    <location>
        <begin position="141"/>
        <end position="209"/>
    </location>
</feature>
<accession>A0ABC9DDS9</accession>
<evidence type="ECO:0000256" key="2">
    <source>
        <dbReference type="ARBA" id="ARBA00023013"/>
    </source>
</evidence>
<gene>
    <name evidence="5" type="ORF">URODEC1_LOCUS84505</name>
</gene>
<dbReference type="Proteomes" id="UP001497457">
    <property type="component" value="Chromosome 33rd"/>
</dbReference>
<protein>
    <recommendedName>
        <fullName evidence="4">Cyclin-dependent kinase inhibitor domain-containing protein</fullName>
    </recommendedName>
</protein>
<evidence type="ECO:0000313" key="5">
    <source>
        <dbReference type="EMBL" id="CAL5037467.1"/>
    </source>
</evidence>
<dbReference type="EMBL" id="OZ075143">
    <property type="protein sequence ID" value="CAL5037467.1"/>
    <property type="molecule type" value="Genomic_DNA"/>
</dbReference>
<evidence type="ECO:0000259" key="4">
    <source>
        <dbReference type="Pfam" id="PF02234"/>
    </source>
</evidence>
<dbReference type="InterPro" id="IPR003175">
    <property type="entry name" value="CDI_dom"/>
</dbReference>
<proteinExistence type="inferred from homology"/>
<dbReference type="PANTHER" id="PTHR46776">
    <property type="entry name" value="CYCLIN-DEPENDENT KINASE INHIBITOR 4-RELATED"/>
    <property type="match status" value="1"/>
</dbReference>
<reference evidence="5 6" key="2">
    <citation type="submission" date="2024-10" db="EMBL/GenBank/DDBJ databases">
        <authorList>
            <person name="Ryan C."/>
        </authorList>
    </citation>
    <scope>NUCLEOTIDE SEQUENCE [LARGE SCALE GENOMIC DNA]</scope>
</reference>
<sequence>MGKYMRKRAGRAPAAELAQVVVGVRTRSRSAAFASAAAAAPAGPAPKRPRKQAAAHAEVEAGHGDGGGCYLRLRSRRLFMAAAAEAPCPVPAEEKAAASFPAGAASSRASGEAPVAVVAAGVSRCSSTASSVDVVVAAARERSGGATEARLREESDVGSAVSDSECGRQRREATPSSRPPADLSDEGSSSQASLVANDKEHRHGSSSANVTPAVVACRARTPPEEEIEAFFAAAEKAEAERFSAKYNFDFARGLPLAGGGRFEWTTVASG</sequence>
<organism evidence="5 6">
    <name type="scientific">Urochloa decumbens</name>
    <dbReference type="NCBI Taxonomy" id="240449"/>
    <lineage>
        <taxon>Eukaryota</taxon>
        <taxon>Viridiplantae</taxon>
        <taxon>Streptophyta</taxon>
        <taxon>Embryophyta</taxon>
        <taxon>Tracheophyta</taxon>
        <taxon>Spermatophyta</taxon>
        <taxon>Magnoliopsida</taxon>
        <taxon>Liliopsida</taxon>
        <taxon>Poales</taxon>
        <taxon>Poaceae</taxon>
        <taxon>PACMAD clade</taxon>
        <taxon>Panicoideae</taxon>
        <taxon>Panicodae</taxon>
        <taxon>Paniceae</taxon>
        <taxon>Melinidinae</taxon>
        <taxon>Urochloa</taxon>
    </lineage>
</organism>
<dbReference type="GO" id="GO:0004860">
    <property type="term" value="F:protein kinase inhibitor activity"/>
    <property type="evidence" value="ECO:0007669"/>
    <property type="project" value="UniProtKB-KW"/>
</dbReference>
<comment type="similarity">
    <text evidence="1">Belongs to the CDI family. ICK/KRP subfamily.</text>
</comment>
<feature type="compositionally biased region" description="Basic and acidic residues" evidence="3">
    <location>
        <begin position="141"/>
        <end position="155"/>
    </location>
</feature>
<reference evidence="6" key="1">
    <citation type="submission" date="2024-06" db="EMBL/GenBank/DDBJ databases">
        <authorList>
            <person name="Ryan C."/>
        </authorList>
    </citation>
    <scope>NUCLEOTIDE SEQUENCE [LARGE SCALE GENOMIC DNA]</scope>
</reference>
<feature type="domain" description="Cyclin-dependent kinase inhibitor" evidence="4">
    <location>
        <begin position="222"/>
        <end position="267"/>
    </location>
</feature>
<dbReference type="AlphaFoldDB" id="A0ABC9DDS9"/>
<dbReference type="InterPro" id="IPR044275">
    <property type="entry name" value="KRP"/>
</dbReference>
<name>A0ABC9DDS9_9POAL</name>
<keyword evidence="2" id="KW-0649">Protein kinase inhibitor</keyword>
<evidence type="ECO:0000256" key="3">
    <source>
        <dbReference type="SAM" id="MobiDB-lite"/>
    </source>
</evidence>
<evidence type="ECO:0000256" key="1">
    <source>
        <dbReference type="ARBA" id="ARBA00010274"/>
    </source>
</evidence>